<dbReference type="AlphaFoldDB" id="G4ZAA4"/>
<name>G4ZAA4_PHYSP</name>
<dbReference type="InterPro" id="IPR004875">
    <property type="entry name" value="DDE_SF_endonuclease_dom"/>
</dbReference>
<organism evidence="2 3">
    <name type="scientific">Phytophthora sojae (strain P6497)</name>
    <name type="common">Soybean stem and root rot agent</name>
    <name type="synonym">Phytophthora megasperma f. sp. glycines</name>
    <dbReference type="NCBI Taxonomy" id="1094619"/>
    <lineage>
        <taxon>Eukaryota</taxon>
        <taxon>Sar</taxon>
        <taxon>Stramenopiles</taxon>
        <taxon>Oomycota</taxon>
        <taxon>Peronosporomycetes</taxon>
        <taxon>Peronosporales</taxon>
        <taxon>Peronosporaceae</taxon>
        <taxon>Phytophthora</taxon>
    </lineage>
</organism>
<proteinExistence type="predicted"/>
<dbReference type="InParanoid" id="G4ZAA4"/>
<dbReference type="STRING" id="1094619.G4ZAA4"/>
<protein>
    <recommendedName>
        <fullName evidence="1">DDE-1 domain-containing protein</fullName>
    </recommendedName>
</protein>
<sequence length="174" mass="20466">FEYLPRKTITTRGEKTVWVKCSGKDKDRATAMLLADWHGNKREPFIVFKTGTSRHDHIQDANDEKRHGFSTRLWEEISRLQKKHTCQIYGNPSAWGNAQISLQFLDYHFGHRSNIEEKFLLLWDDFSGHWTDEVKDYAASINVLFFKVPPRYTYVCQPADVAWNRPFKTQLRGS</sequence>
<feature type="domain" description="DDE-1" evidence="1">
    <location>
        <begin position="26"/>
        <end position="172"/>
    </location>
</feature>
<dbReference type="Proteomes" id="UP000002640">
    <property type="component" value="Unassembled WGS sequence"/>
</dbReference>
<evidence type="ECO:0000259" key="1">
    <source>
        <dbReference type="Pfam" id="PF03184"/>
    </source>
</evidence>
<evidence type="ECO:0000313" key="3">
    <source>
        <dbReference type="Proteomes" id="UP000002640"/>
    </source>
</evidence>
<dbReference type="KEGG" id="psoj:PHYSODRAFT_377206"/>
<dbReference type="EMBL" id="JH159153">
    <property type="protein sequence ID" value="EGZ21989.1"/>
    <property type="molecule type" value="Genomic_DNA"/>
</dbReference>
<dbReference type="OMA" id="RWIKDAW"/>
<evidence type="ECO:0000313" key="2">
    <source>
        <dbReference type="EMBL" id="EGZ21989.1"/>
    </source>
</evidence>
<keyword evidence="3" id="KW-1185">Reference proteome</keyword>
<dbReference type="Pfam" id="PF03184">
    <property type="entry name" value="DDE_1"/>
    <property type="match status" value="1"/>
</dbReference>
<reference evidence="2 3" key="1">
    <citation type="journal article" date="2006" name="Science">
        <title>Phytophthora genome sequences uncover evolutionary origins and mechanisms of pathogenesis.</title>
        <authorList>
            <person name="Tyler B.M."/>
            <person name="Tripathy S."/>
            <person name="Zhang X."/>
            <person name="Dehal P."/>
            <person name="Jiang R.H."/>
            <person name="Aerts A."/>
            <person name="Arredondo F.D."/>
            <person name="Baxter L."/>
            <person name="Bensasson D."/>
            <person name="Beynon J.L."/>
            <person name="Chapman J."/>
            <person name="Damasceno C.M."/>
            <person name="Dorrance A.E."/>
            <person name="Dou D."/>
            <person name="Dickerman A.W."/>
            <person name="Dubchak I.L."/>
            <person name="Garbelotto M."/>
            <person name="Gijzen M."/>
            <person name="Gordon S.G."/>
            <person name="Govers F."/>
            <person name="Grunwald N.J."/>
            <person name="Huang W."/>
            <person name="Ivors K.L."/>
            <person name="Jones R.W."/>
            <person name="Kamoun S."/>
            <person name="Krampis K."/>
            <person name="Lamour K.H."/>
            <person name="Lee M.K."/>
            <person name="McDonald W.H."/>
            <person name="Medina M."/>
            <person name="Meijer H.J."/>
            <person name="Nordberg E.K."/>
            <person name="Maclean D.J."/>
            <person name="Ospina-Giraldo M.D."/>
            <person name="Morris P.F."/>
            <person name="Phuntumart V."/>
            <person name="Putnam N.H."/>
            <person name="Rash S."/>
            <person name="Rose J.K."/>
            <person name="Sakihama Y."/>
            <person name="Salamov A.A."/>
            <person name="Savidor A."/>
            <person name="Scheuring C.F."/>
            <person name="Smith B.M."/>
            <person name="Sobral B.W."/>
            <person name="Terry A."/>
            <person name="Torto-Alalibo T.A."/>
            <person name="Win J."/>
            <person name="Xu Z."/>
            <person name="Zhang H."/>
            <person name="Grigoriev I.V."/>
            <person name="Rokhsar D.S."/>
            <person name="Boore J.L."/>
        </authorList>
    </citation>
    <scope>NUCLEOTIDE SEQUENCE [LARGE SCALE GENOMIC DNA]</scope>
    <source>
        <strain evidence="2 3">P6497</strain>
    </source>
</reference>
<gene>
    <name evidence="2" type="ORF">PHYSODRAFT_377206</name>
</gene>
<dbReference type="RefSeq" id="XP_009524706.1">
    <property type="nucleotide sequence ID" value="XM_009526411.1"/>
</dbReference>
<dbReference type="GO" id="GO:0003676">
    <property type="term" value="F:nucleic acid binding"/>
    <property type="evidence" value="ECO:0007669"/>
    <property type="project" value="InterPro"/>
</dbReference>
<feature type="non-terminal residue" evidence="2">
    <location>
        <position position="174"/>
    </location>
</feature>
<dbReference type="GeneID" id="20650578"/>
<accession>G4ZAA4</accession>
<feature type="non-terminal residue" evidence="2">
    <location>
        <position position="1"/>
    </location>
</feature>